<feature type="compositionally biased region" description="Polar residues" evidence="2">
    <location>
        <begin position="55"/>
        <end position="65"/>
    </location>
</feature>
<evidence type="ECO:0000313" key="3">
    <source>
        <dbReference type="EMBL" id="PON38903.1"/>
    </source>
</evidence>
<dbReference type="InterPro" id="IPR044847">
    <property type="entry name" value="KAN_fam"/>
</dbReference>
<dbReference type="OrthoDB" id="551907at2759"/>
<accession>A0A2P5AQT7</accession>
<name>A0A2P5AQT7_TREOI</name>
<dbReference type="GO" id="GO:0000976">
    <property type="term" value="F:transcription cis-regulatory region binding"/>
    <property type="evidence" value="ECO:0007669"/>
    <property type="project" value="InterPro"/>
</dbReference>
<keyword evidence="3" id="KW-0371">Homeobox</keyword>
<organism evidence="3 4">
    <name type="scientific">Trema orientale</name>
    <name type="common">Charcoal tree</name>
    <name type="synonym">Celtis orientalis</name>
    <dbReference type="NCBI Taxonomy" id="63057"/>
    <lineage>
        <taxon>Eukaryota</taxon>
        <taxon>Viridiplantae</taxon>
        <taxon>Streptophyta</taxon>
        <taxon>Embryophyta</taxon>
        <taxon>Tracheophyta</taxon>
        <taxon>Spermatophyta</taxon>
        <taxon>Magnoliopsida</taxon>
        <taxon>eudicotyledons</taxon>
        <taxon>Gunneridae</taxon>
        <taxon>Pentapetalae</taxon>
        <taxon>rosids</taxon>
        <taxon>fabids</taxon>
        <taxon>Rosales</taxon>
        <taxon>Cannabaceae</taxon>
        <taxon>Trema</taxon>
    </lineage>
</organism>
<reference evidence="4" key="1">
    <citation type="submission" date="2016-06" db="EMBL/GenBank/DDBJ databases">
        <title>Parallel loss of symbiosis genes in relatives of nitrogen-fixing non-legume Parasponia.</title>
        <authorList>
            <person name="Van Velzen R."/>
            <person name="Holmer R."/>
            <person name="Bu F."/>
            <person name="Rutten L."/>
            <person name="Van Zeijl A."/>
            <person name="Liu W."/>
            <person name="Santuari L."/>
            <person name="Cao Q."/>
            <person name="Sharma T."/>
            <person name="Shen D."/>
            <person name="Roswanjaya Y."/>
            <person name="Wardhani T."/>
            <person name="Kalhor M.S."/>
            <person name="Jansen J."/>
            <person name="Van den Hoogen J."/>
            <person name="Gungor B."/>
            <person name="Hartog M."/>
            <person name="Hontelez J."/>
            <person name="Verver J."/>
            <person name="Yang W.-C."/>
            <person name="Schijlen E."/>
            <person name="Repin R."/>
            <person name="Schilthuizen M."/>
            <person name="Schranz E."/>
            <person name="Heidstra R."/>
            <person name="Miyata K."/>
            <person name="Fedorova E."/>
            <person name="Kohlen W."/>
            <person name="Bisseling T."/>
            <person name="Smit S."/>
            <person name="Geurts R."/>
        </authorList>
    </citation>
    <scope>NUCLEOTIDE SEQUENCE [LARGE SCALE GENOMIC DNA]</scope>
    <source>
        <strain evidence="4">cv. RG33-2</strain>
    </source>
</reference>
<dbReference type="Proteomes" id="UP000237000">
    <property type="component" value="Unassembled WGS sequence"/>
</dbReference>
<proteinExistence type="predicted"/>
<comment type="caution">
    <text evidence="3">The sequence shown here is derived from an EMBL/GenBank/DDBJ whole genome shotgun (WGS) entry which is preliminary data.</text>
</comment>
<dbReference type="GO" id="GO:0005634">
    <property type="term" value="C:nucleus"/>
    <property type="evidence" value="ECO:0007669"/>
    <property type="project" value="UniProtKB-SubCell"/>
</dbReference>
<dbReference type="AlphaFoldDB" id="A0A2P5AQT7"/>
<dbReference type="InParanoid" id="A0A2P5AQT7"/>
<keyword evidence="4" id="KW-1185">Reference proteome</keyword>
<keyword evidence="3" id="KW-0238">DNA-binding</keyword>
<dbReference type="GO" id="GO:0010158">
    <property type="term" value="P:abaxial cell fate specification"/>
    <property type="evidence" value="ECO:0007669"/>
    <property type="project" value="InterPro"/>
</dbReference>
<comment type="subcellular location">
    <subcellularLocation>
        <location evidence="1">Nucleus</location>
    </subcellularLocation>
</comment>
<evidence type="ECO:0000256" key="2">
    <source>
        <dbReference type="SAM" id="MobiDB-lite"/>
    </source>
</evidence>
<protein>
    <submittedName>
        <fullName evidence="3">Homeodomain-like</fullName>
    </submittedName>
</protein>
<evidence type="ECO:0000256" key="1">
    <source>
        <dbReference type="ARBA" id="ARBA00004123"/>
    </source>
</evidence>
<dbReference type="PANTHER" id="PTHR31496:SF3">
    <property type="entry name" value="TRANSCRIPTION REPRESSOR KAN1"/>
    <property type="match status" value="1"/>
</dbReference>
<dbReference type="EMBL" id="JXTC01000738">
    <property type="protein sequence ID" value="PON38903.1"/>
    <property type="molecule type" value="Genomic_DNA"/>
</dbReference>
<evidence type="ECO:0000313" key="4">
    <source>
        <dbReference type="Proteomes" id="UP000237000"/>
    </source>
</evidence>
<sequence length="267" mass="29786">MDVKGLTISHVKSHLQMYRSMRGDLGRQDRSTCNQLQRSKQSFNEYDPHGDDDQVNSMGFNSSSKPIRESDSHHLIYSSLPSKRARIETRSSSLQCSSERIVSSSNETVRNPYCFDDYNLVALGLGDEKQQQQQQLKGIKEPHSSPFSLPLRRLDNLNPFKYAVQESDFFKVNKLGDRHLEPKQSCKHEKMAVVSQADDVEAGGCELSLSLPLHHRPTSNRSNGSSTSEISEAISSSYTIAAYKDCSSLSSAKHSLNLDLSIALCGN</sequence>
<dbReference type="GO" id="GO:0006355">
    <property type="term" value="P:regulation of DNA-templated transcription"/>
    <property type="evidence" value="ECO:0007669"/>
    <property type="project" value="InterPro"/>
</dbReference>
<dbReference type="STRING" id="63057.A0A2P5AQT7"/>
<dbReference type="PANTHER" id="PTHR31496">
    <property type="entry name" value="TRANSCRIPTION FACTOR KAN2-RELATED"/>
    <property type="match status" value="1"/>
</dbReference>
<gene>
    <name evidence="3" type="ORF">TorRG33x02_344030</name>
</gene>
<feature type="region of interest" description="Disordered" evidence="2">
    <location>
        <begin position="39"/>
        <end position="72"/>
    </location>
</feature>
<dbReference type="Gene3D" id="1.10.10.60">
    <property type="entry name" value="Homeodomain-like"/>
    <property type="match status" value="1"/>
</dbReference>